<dbReference type="InterPro" id="IPR036291">
    <property type="entry name" value="NAD(P)-bd_dom_sf"/>
</dbReference>
<reference evidence="2 3" key="1">
    <citation type="submission" date="2016-10" db="EMBL/GenBank/DDBJ databases">
        <authorList>
            <person name="de Groot N.N."/>
        </authorList>
    </citation>
    <scope>NUCLEOTIDE SEQUENCE [LARGE SCALE GENOMIC DNA]</scope>
    <source>
        <strain evidence="2 3">LMG 2247</strain>
    </source>
</reference>
<sequence>MSDTIFVTGASGQLSQLVIKHLLARGVTHNRIIAGTRSPEKLAGLAAAGIEVRKADFEDPEGLAAAFKGVGTALIISTDALDGANTRLKQHRNAVSSAVAAGVKRLAYTSMPNPDSSFLTFAADHLETERTIKATGLPHVIFRNGWYHENLLRSLPNALKSGQWHSAAEDGRTSYAGREDIAEAIAAALATSSSDSRTYTLTGSEALSNEEIADLARRATGKPLAVVHVTDEQLATGLNAAGVPDVFISALVSIEAEVRAGNLSIVTDHLESLIARPAKRLADYLQEAKATYTV</sequence>
<dbReference type="AlphaFoldDB" id="A0A1G7RWB4"/>
<evidence type="ECO:0000313" key="3">
    <source>
        <dbReference type="Proteomes" id="UP000199706"/>
    </source>
</evidence>
<dbReference type="RefSeq" id="WP_090682334.1">
    <property type="nucleotide sequence ID" value="NZ_FNCJ01000002.1"/>
</dbReference>
<dbReference type="CDD" id="cd05269">
    <property type="entry name" value="TMR_SDR_a"/>
    <property type="match status" value="1"/>
</dbReference>
<dbReference type="Gene3D" id="3.40.50.720">
    <property type="entry name" value="NAD(P)-binding Rossmann-like Domain"/>
    <property type="match status" value="1"/>
</dbReference>
<dbReference type="PANTHER" id="PTHR47129">
    <property type="entry name" value="QUINONE OXIDOREDUCTASE 2"/>
    <property type="match status" value="1"/>
</dbReference>
<dbReference type="PANTHER" id="PTHR47129:SF1">
    <property type="entry name" value="NMRA-LIKE DOMAIN-CONTAINING PROTEIN"/>
    <property type="match status" value="1"/>
</dbReference>
<dbReference type="Pfam" id="PF05368">
    <property type="entry name" value="NmrA"/>
    <property type="match status" value="1"/>
</dbReference>
<organism evidence="2 3">
    <name type="scientific">Paraburkholderia phenazinium</name>
    <dbReference type="NCBI Taxonomy" id="60549"/>
    <lineage>
        <taxon>Bacteria</taxon>
        <taxon>Pseudomonadati</taxon>
        <taxon>Pseudomonadota</taxon>
        <taxon>Betaproteobacteria</taxon>
        <taxon>Burkholderiales</taxon>
        <taxon>Burkholderiaceae</taxon>
        <taxon>Paraburkholderia</taxon>
    </lineage>
</organism>
<dbReference type="Proteomes" id="UP000199706">
    <property type="component" value="Unassembled WGS sequence"/>
</dbReference>
<evidence type="ECO:0000259" key="1">
    <source>
        <dbReference type="Pfam" id="PF05368"/>
    </source>
</evidence>
<dbReference type="InterPro" id="IPR008030">
    <property type="entry name" value="NmrA-like"/>
</dbReference>
<proteinExistence type="predicted"/>
<feature type="domain" description="NmrA-like" evidence="1">
    <location>
        <begin position="2"/>
        <end position="254"/>
    </location>
</feature>
<name>A0A1G7RWB4_9BURK</name>
<gene>
    <name evidence="2" type="ORF">SAMN05216466_102287</name>
</gene>
<dbReference type="SUPFAM" id="SSF51735">
    <property type="entry name" value="NAD(P)-binding Rossmann-fold domains"/>
    <property type="match status" value="1"/>
</dbReference>
<accession>A0A1G7RWB4</accession>
<dbReference type="EMBL" id="FNCJ01000002">
    <property type="protein sequence ID" value="SDG15031.1"/>
    <property type="molecule type" value="Genomic_DNA"/>
</dbReference>
<protein>
    <submittedName>
        <fullName evidence="2">NAD(P)H dehydrogenase (Quinone)</fullName>
    </submittedName>
</protein>
<dbReference type="Gene3D" id="3.90.25.10">
    <property type="entry name" value="UDP-galactose 4-epimerase, domain 1"/>
    <property type="match status" value="1"/>
</dbReference>
<dbReference type="InterPro" id="IPR052718">
    <property type="entry name" value="NmrA-type_oxidoreductase"/>
</dbReference>
<evidence type="ECO:0000313" key="2">
    <source>
        <dbReference type="EMBL" id="SDG15031.1"/>
    </source>
</evidence>
<dbReference type="OrthoDB" id="5510591at2"/>